<accession>A0A1G2UVF2</accession>
<gene>
    <name evidence="2" type="ORF">A2Y49_01815</name>
</gene>
<reference evidence="2 3" key="1">
    <citation type="journal article" date="2016" name="Nat. Commun.">
        <title>Thousands of microbial genomes shed light on interconnected biogeochemical processes in an aquifer system.</title>
        <authorList>
            <person name="Anantharaman K."/>
            <person name="Brown C.T."/>
            <person name="Hug L.A."/>
            <person name="Sharon I."/>
            <person name="Castelle C.J."/>
            <person name="Probst A.J."/>
            <person name="Thomas B.C."/>
            <person name="Singh A."/>
            <person name="Wilkins M.J."/>
            <person name="Karaoz U."/>
            <person name="Brodie E.L."/>
            <person name="Williams K.H."/>
            <person name="Hubbard S.S."/>
            <person name="Banfield J.F."/>
        </authorList>
    </citation>
    <scope>NUCLEOTIDE SEQUENCE [LARGE SCALE GENOMIC DNA]</scope>
</reference>
<dbReference type="EMBL" id="MHWR01000017">
    <property type="protein sequence ID" value="OHB13389.1"/>
    <property type="molecule type" value="Genomic_DNA"/>
</dbReference>
<feature type="region of interest" description="Disordered" evidence="1">
    <location>
        <begin position="196"/>
        <end position="229"/>
    </location>
</feature>
<name>A0A1G2UVF2_9BACT</name>
<sequence>MEMIETAQSRKEFLDALASLIAEKTVAVRLEWNTLEFEGEMNFLHNLKGSPATDVTIDDFSDSIKSVVTNPLFAGVATDEDKVMLYDLIISRPGKLHFTALEAYLKATDDTVLLDFYVQKVLNFAPDFENQIDYQDSRVDTIRMAMSAIKTLEYDMLKPFAEMVLAMFHNLPVGKNEGDEGLVGFVTKAAGKSVNGLVARDRQGNDSQAQRRPKSDQTHKGSGNGNIHSVANIGDAISVETKKELERFFLGHKGAQTELAKVEVPADLAIAGG</sequence>
<protein>
    <submittedName>
        <fullName evidence="2">Uncharacterized protein</fullName>
    </submittedName>
</protein>
<evidence type="ECO:0000313" key="3">
    <source>
        <dbReference type="Proteomes" id="UP000177154"/>
    </source>
</evidence>
<organism evidence="2 3">
    <name type="scientific">Candidatus Zambryskibacteria bacterium RIFCSPLOWO2_12_39_8</name>
    <dbReference type="NCBI Taxonomy" id="1802774"/>
    <lineage>
        <taxon>Bacteria</taxon>
        <taxon>Candidatus Zambryskiibacteriota</taxon>
    </lineage>
</organism>
<proteinExistence type="predicted"/>
<dbReference type="Proteomes" id="UP000177154">
    <property type="component" value="Unassembled WGS sequence"/>
</dbReference>
<evidence type="ECO:0000256" key="1">
    <source>
        <dbReference type="SAM" id="MobiDB-lite"/>
    </source>
</evidence>
<comment type="caution">
    <text evidence="2">The sequence shown here is derived from an EMBL/GenBank/DDBJ whole genome shotgun (WGS) entry which is preliminary data.</text>
</comment>
<dbReference type="AlphaFoldDB" id="A0A1G2UVF2"/>
<evidence type="ECO:0000313" key="2">
    <source>
        <dbReference type="EMBL" id="OHB13389.1"/>
    </source>
</evidence>